<keyword evidence="2" id="KW-1185">Reference proteome</keyword>
<reference evidence="1" key="1">
    <citation type="submission" date="2022-12" db="EMBL/GenBank/DDBJ databases">
        <authorList>
            <person name="Petersen C."/>
        </authorList>
    </citation>
    <scope>NUCLEOTIDE SEQUENCE</scope>
    <source>
        <strain evidence="1">IBT 29677</strain>
    </source>
</reference>
<gene>
    <name evidence="1" type="ORF">N7509_004959</name>
</gene>
<dbReference type="GO" id="GO:0016705">
    <property type="term" value="F:oxidoreductase activity, acting on paired donors, with incorporation or reduction of molecular oxygen"/>
    <property type="evidence" value="ECO:0007669"/>
    <property type="project" value="InterPro"/>
</dbReference>
<dbReference type="InterPro" id="IPR053007">
    <property type="entry name" value="CYP450_monoxygenase_sec-met"/>
</dbReference>
<dbReference type="PANTHER" id="PTHR47582">
    <property type="entry name" value="P450, PUTATIVE (EUROFUNG)-RELATED"/>
    <property type="match status" value="1"/>
</dbReference>
<reference evidence="1" key="2">
    <citation type="journal article" date="2023" name="IMA Fungus">
        <title>Comparative genomic study of the Penicillium genus elucidates a diverse pangenome and 15 lateral gene transfer events.</title>
        <authorList>
            <person name="Petersen C."/>
            <person name="Sorensen T."/>
            <person name="Nielsen M.R."/>
            <person name="Sondergaard T.E."/>
            <person name="Sorensen J.L."/>
            <person name="Fitzpatrick D.A."/>
            <person name="Frisvad J.C."/>
            <person name="Nielsen K.L."/>
        </authorList>
    </citation>
    <scope>NUCLEOTIDE SEQUENCE</scope>
    <source>
        <strain evidence="1">IBT 29677</strain>
    </source>
</reference>
<dbReference type="EMBL" id="JAPZBU010000006">
    <property type="protein sequence ID" value="KAJ5396846.1"/>
    <property type="molecule type" value="Genomic_DNA"/>
</dbReference>
<dbReference type="SUPFAM" id="SSF48264">
    <property type="entry name" value="Cytochrome P450"/>
    <property type="match status" value="1"/>
</dbReference>
<dbReference type="InterPro" id="IPR001128">
    <property type="entry name" value="Cyt_P450"/>
</dbReference>
<evidence type="ECO:0000313" key="1">
    <source>
        <dbReference type="EMBL" id="KAJ5396846.1"/>
    </source>
</evidence>
<dbReference type="GO" id="GO:0005506">
    <property type="term" value="F:iron ion binding"/>
    <property type="evidence" value="ECO:0007669"/>
    <property type="project" value="InterPro"/>
</dbReference>
<dbReference type="GO" id="GO:0004497">
    <property type="term" value="F:monooxygenase activity"/>
    <property type="evidence" value="ECO:0007669"/>
    <property type="project" value="InterPro"/>
</dbReference>
<dbReference type="InterPro" id="IPR036396">
    <property type="entry name" value="Cyt_P450_sf"/>
</dbReference>
<accession>A0A9W9W1I8</accession>
<dbReference type="Proteomes" id="UP001147747">
    <property type="component" value="Unassembled WGS sequence"/>
</dbReference>
<dbReference type="GO" id="GO:0020037">
    <property type="term" value="F:heme binding"/>
    <property type="evidence" value="ECO:0007669"/>
    <property type="project" value="InterPro"/>
</dbReference>
<dbReference type="GO" id="GO:0043386">
    <property type="term" value="P:mycotoxin biosynthetic process"/>
    <property type="evidence" value="ECO:0007669"/>
    <property type="project" value="UniProtKB-ARBA"/>
</dbReference>
<proteinExistence type="predicted"/>
<protein>
    <submittedName>
        <fullName evidence="1">Uncharacterized protein</fullName>
    </submittedName>
</protein>
<organism evidence="1 2">
    <name type="scientific">Penicillium cosmopolitanum</name>
    <dbReference type="NCBI Taxonomy" id="1131564"/>
    <lineage>
        <taxon>Eukaryota</taxon>
        <taxon>Fungi</taxon>
        <taxon>Dikarya</taxon>
        <taxon>Ascomycota</taxon>
        <taxon>Pezizomycotina</taxon>
        <taxon>Eurotiomycetes</taxon>
        <taxon>Eurotiomycetidae</taxon>
        <taxon>Eurotiales</taxon>
        <taxon>Aspergillaceae</taxon>
        <taxon>Penicillium</taxon>
    </lineage>
</organism>
<dbReference type="RefSeq" id="XP_056488898.1">
    <property type="nucleotide sequence ID" value="XM_056629596.1"/>
</dbReference>
<dbReference type="OrthoDB" id="3366823at2759"/>
<dbReference type="PANTHER" id="PTHR47582:SF1">
    <property type="entry name" value="P450, PUTATIVE (EUROFUNG)-RELATED"/>
    <property type="match status" value="1"/>
</dbReference>
<dbReference type="AlphaFoldDB" id="A0A9W9W1I8"/>
<dbReference type="Gene3D" id="1.10.630.10">
    <property type="entry name" value="Cytochrome P450"/>
    <property type="match status" value="1"/>
</dbReference>
<dbReference type="Pfam" id="PF00067">
    <property type="entry name" value="p450"/>
    <property type="match status" value="1"/>
</dbReference>
<comment type="caution">
    <text evidence="1">The sequence shown here is derived from an EMBL/GenBank/DDBJ whole genome shotgun (WGS) entry which is preliminary data.</text>
</comment>
<evidence type="ECO:0000313" key="2">
    <source>
        <dbReference type="Proteomes" id="UP001147747"/>
    </source>
</evidence>
<sequence length="273" mass="30743">MAPNLVEDALDQMVMITMQNVKTYFDKLKDTPSLHLYGWVRNMITVSSTRATYGLLNNPYNDPEVVNGFCTQGLEGPQKGVSCFLCLLQEAWHRRGIRIGQNEIQQVDKTGTVPAVFWAIFELFSNPQVLAEFRSEIKLNALSISEDGTHTINITALKEHCPFALSFLQEVLRFRTTTITLRHIIEDTMLGDKYLLKKGGLVSIPASAIRKRADVWGDSAGVFDPRRFLKADPAKGPTRKNLVVRVDSLHSVLRLSFAPDAISPARRCWELRP</sequence>
<name>A0A9W9W1I8_9EURO</name>
<dbReference type="GeneID" id="81368576"/>